<proteinExistence type="predicted"/>
<dbReference type="Proteomes" id="UP000632535">
    <property type="component" value="Unassembled WGS sequence"/>
</dbReference>
<gene>
    <name evidence="1" type="ORF">GCM10007368_16550</name>
</gene>
<accession>A0ABQ2B6R6</accession>
<evidence type="ECO:0000313" key="1">
    <source>
        <dbReference type="EMBL" id="GGI07517.1"/>
    </source>
</evidence>
<keyword evidence="2" id="KW-1185">Reference proteome</keyword>
<protein>
    <recommendedName>
        <fullName evidence="3">MmcQ/YjbR family DNA-binding protein</fullName>
    </recommendedName>
</protein>
<dbReference type="RefSeq" id="WP_188523222.1">
    <property type="nucleotide sequence ID" value="NZ_BMDG01000005.1"/>
</dbReference>
<dbReference type="EMBL" id="BMDG01000005">
    <property type="protein sequence ID" value="GGI07517.1"/>
    <property type="molecule type" value="Genomic_DNA"/>
</dbReference>
<sequence length="134" mass="14607">MATYDDVASVALGLPDVTEGTRYRGWRSWQVGRAVFAWERPFSKADVRRFDDAPVPGGPILAVATEDLEEKEALLAAHGSACLTIPHLDGYPAVLVRLDRLGGADDAELRELVVDAWFAKAPPALAERHRDLLG</sequence>
<reference evidence="2" key="1">
    <citation type="journal article" date="2019" name="Int. J. Syst. Evol. Microbiol.">
        <title>The Global Catalogue of Microorganisms (GCM) 10K type strain sequencing project: providing services to taxonomists for standard genome sequencing and annotation.</title>
        <authorList>
            <consortium name="The Broad Institute Genomics Platform"/>
            <consortium name="The Broad Institute Genome Sequencing Center for Infectious Disease"/>
            <person name="Wu L."/>
            <person name="Ma J."/>
        </authorList>
    </citation>
    <scope>NUCLEOTIDE SEQUENCE [LARGE SCALE GENOMIC DNA]</scope>
    <source>
        <strain evidence="2">CCM 8653</strain>
    </source>
</reference>
<name>A0ABQ2B6R6_9MICO</name>
<evidence type="ECO:0008006" key="3">
    <source>
        <dbReference type="Google" id="ProtNLM"/>
    </source>
</evidence>
<organism evidence="1 2">
    <name type="scientific">Isoptericola cucumis</name>
    <dbReference type="NCBI Taxonomy" id="1776856"/>
    <lineage>
        <taxon>Bacteria</taxon>
        <taxon>Bacillati</taxon>
        <taxon>Actinomycetota</taxon>
        <taxon>Actinomycetes</taxon>
        <taxon>Micrococcales</taxon>
        <taxon>Promicromonosporaceae</taxon>
        <taxon>Isoptericola</taxon>
    </lineage>
</organism>
<dbReference type="InterPro" id="IPR058532">
    <property type="entry name" value="YjbR/MT2646/Rv2570-like"/>
</dbReference>
<dbReference type="Pfam" id="PF04237">
    <property type="entry name" value="YjbR"/>
    <property type="match status" value="1"/>
</dbReference>
<evidence type="ECO:0000313" key="2">
    <source>
        <dbReference type="Proteomes" id="UP000632535"/>
    </source>
</evidence>
<comment type="caution">
    <text evidence="1">The sequence shown here is derived from an EMBL/GenBank/DDBJ whole genome shotgun (WGS) entry which is preliminary data.</text>
</comment>